<evidence type="ECO:0000313" key="2">
    <source>
        <dbReference type="Proteomes" id="UP000286947"/>
    </source>
</evidence>
<gene>
    <name evidence="1" type="ORF">CUZ56_02153</name>
</gene>
<dbReference type="Gene3D" id="3.90.1720.10">
    <property type="entry name" value="endopeptidase domain like (from Nostoc punctiforme)"/>
    <property type="match status" value="1"/>
</dbReference>
<dbReference type="InterPro" id="IPR024453">
    <property type="entry name" value="Peptidase_C92"/>
</dbReference>
<sequence precursor="true">MKRSYKRWLIGIVIVACALWAGSCATRMIADSSQTLVSEQILEDVTRLARHGDWFVTRGVHHTDNFVATVTNAPLSHAAIYDAERGEVIEAEGVGIHTTPLAEFLAKSQRVLIIRPMWASDKNSAEAVVRAREWVGKGYNFTGLVGLNMPDRYYCTQLVVAAYKPAWEGRPDNPVPPVIQPAQMYHWGKIIYDSGP</sequence>
<dbReference type="Pfam" id="PF05708">
    <property type="entry name" value="Peptidase_C92"/>
    <property type="match status" value="1"/>
</dbReference>
<dbReference type="SUPFAM" id="SSF54001">
    <property type="entry name" value="Cysteine proteinases"/>
    <property type="match status" value="1"/>
</dbReference>
<dbReference type="OrthoDB" id="6534631at2"/>
<dbReference type="EMBL" id="PQSP01000005">
    <property type="protein sequence ID" value="RUS66427.1"/>
    <property type="molecule type" value="Genomic_DNA"/>
</dbReference>
<evidence type="ECO:0008006" key="3">
    <source>
        <dbReference type="Google" id="ProtNLM"/>
    </source>
</evidence>
<dbReference type="RefSeq" id="WP_126980325.1">
    <property type="nucleotide sequence ID" value="NZ_PQSP01000005.1"/>
</dbReference>
<dbReference type="PROSITE" id="PS51257">
    <property type="entry name" value="PROKAR_LIPOPROTEIN"/>
    <property type="match status" value="1"/>
</dbReference>
<protein>
    <recommendedName>
        <fullName evidence="3">Permuted papain-like amidase enzyme, YaeF/YiiX, C92 family</fullName>
    </recommendedName>
</protein>
<dbReference type="InterPro" id="IPR038765">
    <property type="entry name" value="Papain-like_cys_pep_sf"/>
</dbReference>
<organism evidence="1 2">
    <name type="scientific">Saezia sanguinis</name>
    <dbReference type="NCBI Taxonomy" id="1965230"/>
    <lineage>
        <taxon>Bacteria</taxon>
        <taxon>Pseudomonadati</taxon>
        <taxon>Pseudomonadota</taxon>
        <taxon>Betaproteobacteria</taxon>
        <taxon>Burkholderiales</taxon>
        <taxon>Saeziaceae</taxon>
        <taxon>Saezia</taxon>
    </lineage>
</organism>
<proteinExistence type="predicted"/>
<reference evidence="1 2" key="1">
    <citation type="submission" date="2018-01" db="EMBL/GenBank/DDBJ databases">
        <title>Saezia sanguinis gen. nov., sp. nov., in the order Burkholderiales isolated from human blood.</title>
        <authorList>
            <person name="Medina-Pascual M.J."/>
            <person name="Valdezate S."/>
            <person name="Monzon S."/>
            <person name="Cuesta I."/>
            <person name="Carrasco G."/>
            <person name="Villalon P."/>
            <person name="Saez-Nieto J.A."/>
        </authorList>
    </citation>
    <scope>NUCLEOTIDE SEQUENCE [LARGE SCALE GENOMIC DNA]</scope>
    <source>
        <strain evidence="1 2">CNM695-12</strain>
    </source>
</reference>
<dbReference type="AlphaFoldDB" id="A0A433SCF2"/>
<dbReference type="Proteomes" id="UP000286947">
    <property type="component" value="Unassembled WGS sequence"/>
</dbReference>
<keyword evidence="2" id="KW-1185">Reference proteome</keyword>
<comment type="caution">
    <text evidence="1">The sequence shown here is derived from an EMBL/GenBank/DDBJ whole genome shotgun (WGS) entry which is preliminary data.</text>
</comment>
<accession>A0A433SCF2</accession>
<evidence type="ECO:0000313" key="1">
    <source>
        <dbReference type="EMBL" id="RUS66427.1"/>
    </source>
</evidence>
<name>A0A433SCF2_9BURK</name>